<reference evidence="7 9" key="2">
    <citation type="submission" date="2017-12" db="EMBL/GenBank/DDBJ databases">
        <authorList>
            <person name="Paulsen S."/>
            <person name="Gram L.K."/>
        </authorList>
    </citation>
    <scope>NUCLEOTIDE SEQUENCE [LARGE SCALE GENOMIC DNA]</scope>
    <source>
        <strain evidence="7 9">S2897</strain>
    </source>
</reference>
<reference evidence="9" key="3">
    <citation type="submission" date="2019-06" db="EMBL/GenBank/DDBJ databases">
        <title>Co-occurence of chitin degradation, pigmentation and bioactivity in marine Pseudoalteromonas.</title>
        <authorList>
            <person name="Sonnenschein E.C."/>
            <person name="Bech P.K."/>
        </authorList>
    </citation>
    <scope>NUCLEOTIDE SEQUENCE [LARGE SCALE GENOMIC DNA]</scope>
    <source>
        <strain evidence="9">S2897</strain>
    </source>
</reference>
<dbReference type="GO" id="GO:0042254">
    <property type="term" value="P:ribosome biogenesis"/>
    <property type="evidence" value="ECO:0007669"/>
    <property type="project" value="UniProtKB-KW"/>
</dbReference>
<dbReference type="RefSeq" id="WP_022945961.1">
    <property type="nucleotide sequence ID" value="NZ_CP023396.1"/>
</dbReference>
<dbReference type="Pfam" id="PF02620">
    <property type="entry name" value="YceD"/>
    <property type="match status" value="1"/>
</dbReference>
<dbReference type="STRING" id="151081.TW72_08125"/>
<evidence type="ECO:0000313" key="7">
    <source>
        <dbReference type="EMBL" id="TMP88645.1"/>
    </source>
</evidence>
<dbReference type="EMBL" id="JXXZ01000007">
    <property type="protein sequence ID" value="KJY99618.1"/>
    <property type="molecule type" value="Genomic_DNA"/>
</dbReference>
<dbReference type="Proteomes" id="UP000033664">
    <property type="component" value="Unassembled WGS sequence"/>
</dbReference>
<evidence type="ECO:0000256" key="1">
    <source>
        <dbReference type="ARBA" id="ARBA00002868"/>
    </source>
</evidence>
<dbReference type="InterPro" id="IPR003772">
    <property type="entry name" value="YceD"/>
</dbReference>
<reference evidence="7" key="4">
    <citation type="submission" date="2019-09" db="EMBL/GenBank/DDBJ databases">
        <title>Co-occurence of chitin degradation, pigmentation and bioactivity in marine Pseudoalteromonas.</title>
        <authorList>
            <person name="Sonnenschein E.C."/>
            <person name="Bech P.K."/>
        </authorList>
    </citation>
    <scope>NUCLEOTIDE SEQUENCE</scope>
    <source>
        <strain evidence="7">S2897</strain>
    </source>
</reference>
<accession>A0A0F4PYN2</accession>
<dbReference type="PANTHER" id="PTHR38099:SF1">
    <property type="entry name" value="LARGE RIBOSOMAL RNA SUBUNIT ACCUMULATION PROTEIN YCED"/>
    <property type="match status" value="1"/>
</dbReference>
<comment type="caution">
    <text evidence="6">The sequence shown here is derived from an EMBL/GenBank/DDBJ whole genome shotgun (WGS) entry which is preliminary data.</text>
</comment>
<dbReference type="AlphaFoldDB" id="A0A0F4PYN2"/>
<evidence type="ECO:0000313" key="9">
    <source>
        <dbReference type="Proteomes" id="UP000305874"/>
    </source>
</evidence>
<comment type="similarity">
    <text evidence="2">Belongs to the DUF177 domain family.</text>
</comment>
<reference evidence="6 8" key="1">
    <citation type="journal article" date="2015" name="BMC Genomics">
        <title>Genome mining reveals unlocked bioactive potential of marine Gram-negative bacteria.</title>
        <authorList>
            <person name="Machado H."/>
            <person name="Sonnenschein E.C."/>
            <person name="Melchiorsen J."/>
            <person name="Gram L."/>
        </authorList>
    </citation>
    <scope>NUCLEOTIDE SEQUENCE [LARGE SCALE GENOMIC DNA]</scope>
    <source>
        <strain evidence="6 8">S3137</strain>
    </source>
</reference>
<evidence type="ECO:0000313" key="8">
    <source>
        <dbReference type="Proteomes" id="UP000033664"/>
    </source>
</evidence>
<dbReference type="GeneID" id="58228454"/>
<comment type="function">
    <text evidence="1">Plays a role in synthesis, processing and/or stability of 23S rRNA.</text>
</comment>
<protein>
    <recommendedName>
        <fullName evidence="3">Large ribosomal RNA subunit accumulation protein YceD</fullName>
    </recommendedName>
    <alternativeName>
        <fullName evidence="5">23S rRNA accumulation protein YceD</fullName>
    </alternativeName>
</protein>
<keyword evidence="8" id="KW-1185">Reference proteome</keyword>
<sequence length="174" mass="19589">MQKVKIPVTLDPGRAATRKLEYDGVIRLEELSRFEQVVLDSSGEIAVHVHCKHDEQGLTVLSGSIKTTVTLTCQRCNEEFRLDLDQHFAYTPVGIGAESGDLPDYYDVVELDENGEVNLRKLVEDELILAIPIVPMHDEASCRYSEEAKSFGEIEAEDEKPNPFEILKQLKKDS</sequence>
<proteinExistence type="inferred from homology"/>
<dbReference type="GO" id="GO:0005829">
    <property type="term" value="C:cytosol"/>
    <property type="evidence" value="ECO:0007669"/>
    <property type="project" value="TreeGrafter"/>
</dbReference>
<evidence type="ECO:0000256" key="5">
    <source>
        <dbReference type="ARBA" id="ARBA00031841"/>
    </source>
</evidence>
<name>A0A0F4PYN2_9GAMM</name>
<dbReference type="eggNOG" id="COG1399">
    <property type="taxonomic scope" value="Bacteria"/>
</dbReference>
<evidence type="ECO:0000256" key="4">
    <source>
        <dbReference type="ARBA" id="ARBA00022517"/>
    </source>
</evidence>
<organism evidence="6 8">
    <name type="scientific">Pseudoalteromonas ruthenica</name>
    <dbReference type="NCBI Taxonomy" id="151081"/>
    <lineage>
        <taxon>Bacteria</taxon>
        <taxon>Pseudomonadati</taxon>
        <taxon>Pseudomonadota</taxon>
        <taxon>Gammaproteobacteria</taxon>
        <taxon>Alteromonadales</taxon>
        <taxon>Pseudoalteromonadaceae</taxon>
        <taxon>Pseudoalteromonas</taxon>
    </lineage>
</organism>
<dbReference type="EMBL" id="PNCG01000002">
    <property type="protein sequence ID" value="TMP88645.1"/>
    <property type="molecule type" value="Genomic_DNA"/>
</dbReference>
<evidence type="ECO:0000256" key="3">
    <source>
        <dbReference type="ARBA" id="ARBA00015716"/>
    </source>
</evidence>
<dbReference type="OrthoDB" id="9786771at2"/>
<dbReference type="Proteomes" id="UP000305874">
    <property type="component" value="Unassembled WGS sequence"/>
</dbReference>
<dbReference type="PANTHER" id="PTHR38099">
    <property type="entry name" value="LARGE RIBOSOMAL RNA SUBUNIT ACCUMULATION PROTEIN YCED"/>
    <property type="match status" value="1"/>
</dbReference>
<evidence type="ECO:0000256" key="2">
    <source>
        <dbReference type="ARBA" id="ARBA00010740"/>
    </source>
</evidence>
<keyword evidence="4" id="KW-0690">Ribosome biogenesis</keyword>
<dbReference type="PATRIC" id="fig|151081.8.peg.567"/>
<dbReference type="NCBIfam" id="NF008395">
    <property type="entry name" value="PRK11193.1"/>
    <property type="match status" value="1"/>
</dbReference>
<dbReference type="InterPro" id="IPR039255">
    <property type="entry name" value="YceD_bac"/>
</dbReference>
<evidence type="ECO:0000313" key="6">
    <source>
        <dbReference type="EMBL" id="KJY99618.1"/>
    </source>
</evidence>
<gene>
    <name evidence="7" type="ORF">CWC05_04225</name>
    <name evidence="6" type="ORF">TW72_08125</name>
</gene>